<keyword evidence="4" id="KW-0963">Cytoplasm</keyword>
<evidence type="ECO:0000256" key="1">
    <source>
        <dbReference type="ARBA" id="ARBA00004183"/>
    </source>
</evidence>
<dbReference type="PROSITE" id="PS50017">
    <property type="entry name" value="DEATH_DOMAIN"/>
    <property type="match status" value="1"/>
</dbReference>
<gene>
    <name evidence="14" type="primary">UNC5CL</name>
</gene>
<dbReference type="SMART" id="SM00005">
    <property type="entry name" value="DEATH"/>
    <property type="match status" value="1"/>
</dbReference>
<comment type="function">
    <text evidence="10">Receptor for netrin required for axon guidance. Mediates axon repulsion of neuronal growth cones in the developing nervous system upon ligand binding.</text>
</comment>
<comment type="function">
    <text evidence="8">Inhibits NF-kappa-B-dependent transcription by impairing NF-kappa-B binding to its targets.</text>
</comment>
<dbReference type="GO" id="GO:0005886">
    <property type="term" value="C:plasma membrane"/>
    <property type="evidence" value="ECO:0007669"/>
    <property type="project" value="UniProtKB-SubCell"/>
</dbReference>
<dbReference type="InterPro" id="IPR000488">
    <property type="entry name" value="Death_dom"/>
</dbReference>
<comment type="subunit">
    <text evidence="9">Interacts with p65/RELA and NFKB1.</text>
</comment>
<dbReference type="InParanoid" id="G1LCU9"/>
<dbReference type="InterPro" id="IPR033772">
    <property type="entry name" value="UPA"/>
</dbReference>
<dbReference type="PANTHER" id="PTHR12582">
    <property type="entry name" value="NETRIN RECEPTOR UNC5"/>
    <property type="match status" value="1"/>
</dbReference>
<protein>
    <recommendedName>
        <fullName evidence="10">Netrin receptor UNC5</fullName>
    </recommendedName>
</protein>
<keyword evidence="15" id="KW-1185">Reference proteome</keyword>
<dbReference type="InterPro" id="IPR011029">
    <property type="entry name" value="DEATH-like_dom_sf"/>
</dbReference>
<dbReference type="Gene3D" id="1.10.533.10">
    <property type="entry name" value="Death Domain, Fas"/>
    <property type="match status" value="1"/>
</dbReference>
<feature type="region of interest" description="Disordered" evidence="11">
    <location>
        <begin position="1"/>
        <end position="55"/>
    </location>
</feature>
<dbReference type="Proteomes" id="UP000008912">
    <property type="component" value="Unassembled WGS sequence"/>
</dbReference>
<evidence type="ECO:0000313" key="14">
    <source>
        <dbReference type="Ensembl" id="ENSAMEP00000004729.2"/>
    </source>
</evidence>
<dbReference type="AlphaFoldDB" id="G1LCU9"/>
<evidence type="ECO:0000256" key="9">
    <source>
        <dbReference type="ARBA" id="ARBA00065267"/>
    </source>
</evidence>
<keyword evidence="5" id="KW-0812">Transmembrane</keyword>
<dbReference type="GeneTree" id="ENSGT00950000182815"/>
<evidence type="ECO:0000259" key="12">
    <source>
        <dbReference type="PROSITE" id="PS50017"/>
    </source>
</evidence>
<reference evidence="14 15" key="1">
    <citation type="journal article" date="2010" name="Nature">
        <title>The sequence and de novo assembly of the giant panda genome.</title>
        <authorList>
            <person name="Li R."/>
            <person name="Fan W."/>
            <person name="Tian G."/>
            <person name="Zhu H."/>
            <person name="He L."/>
            <person name="Cai J."/>
            <person name="Huang Q."/>
            <person name="Cai Q."/>
            <person name="Li B."/>
            <person name="Bai Y."/>
            <person name="Zhang Z."/>
            <person name="Zhang Y."/>
            <person name="Wang W."/>
            <person name="Li J."/>
            <person name="Wei F."/>
            <person name="Li H."/>
            <person name="Jian M."/>
            <person name="Li J."/>
            <person name="Zhang Z."/>
            <person name="Nielsen R."/>
            <person name="Li D."/>
            <person name="Gu W."/>
            <person name="Yang Z."/>
            <person name="Xuan Z."/>
            <person name="Ryder O.A."/>
            <person name="Leung F.C."/>
            <person name="Zhou Y."/>
            <person name="Cao J."/>
            <person name="Sun X."/>
            <person name="Fu Y."/>
            <person name="Fang X."/>
            <person name="Guo X."/>
            <person name="Wang B."/>
            <person name="Hou R."/>
            <person name="Shen F."/>
            <person name="Mu B."/>
            <person name="Ni P."/>
            <person name="Lin R."/>
            <person name="Qian W."/>
            <person name="Wang G."/>
            <person name="Yu C."/>
            <person name="Nie W."/>
            <person name="Wang J."/>
            <person name="Wu Z."/>
            <person name="Liang H."/>
            <person name="Min J."/>
            <person name="Wu Q."/>
            <person name="Cheng S."/>
            <person name="Ruan J."/>
            <person name="Wang M."/>
            <person name="Shi Z."/>
            <person name="Wen M."/>
            <person name="Liu B."/>
            <person name="Ren X."/>
            <person name="Zheng H."/>
            <person name="Dong D."/>
            <person name="Cook K."/>
            <person name="Shan G."/>
            <person name="Zhang H."/>
            <person name="Kosiol C."/>
            <person name="Xie X."/>
            <person name="Lu Z."/>
            <person name="Zheng H."/>
            <person name="Li Y."/>
            <person name="Steiner C.C."/>
            <person name="Lam T.T."/>
            <person name="Lin S."/>
            <person name="Zhang Q."/>
            <person name="Li G."/>
            <person name="Tian J."/>
            <person name="Gong T."/>
            <person name="Liu H."/>
            <person name="Zhang D."/>
            <person name="Fang L."/>
            <person name="Ye C."/>
            <person name="Zhang J."/>
            <person name="Hu W."/>
            <person name="Xu A."/>
            <person name="Ren Y."/>
            <person name="Zhang G."/>
            <person name="Bruford M.W."/>
            <person name="Li Q."/>
            <person name="Ma L."/>
            <person name="Guo Y."/>
            <person name="An N."/>
            <person name="Hu Y."/>
            <person name="Zheng Y."/>
            <person name="Shi Y."/>
            <person name="Li Z."/>
            <person name="Liu Q."/>
            <person name="Chen Y."/>
            <person name="Zhao J."/>
            <person name="Qu N."/>
            <person name="Zhao S."/>
            <person name="Tian F."/>
            <person name="Wang X."/>
            <person name="Wang H."/>
            <person name="Xu L."/>
            <person name="Liu X."/>
            <person name="Vinar T."/>
            <person name="Wang Y."/>
            <person name="Lam T.W."/>
            <person name="Yiu S.M."/>
            <person name="Liu S."/>
            <person name="Zhang H."/>
            <person name="Li D."/>
            <person name="Huang Y."/>
            <person name="Wang X."/>
            <person name="Yang G."/>
            <person name="Jiang Z."/>
            <person name="Wang J."/>
            <person name="Qin N."/>
            <person name="Li L."/>
            <person name="Li J."/>
            <person name="Bolund L."/>
            <person name="Kristiansen K."/>
            <person name="Wong G.K."/>
            <person name="Olson M."/>
            <person name="Zhang X."/>
            <person name="Li S."/>
            <person name="Yang H."/>
            <person name="Wang J."/>
            <person name="Wang J."/>
        </authorList>
    </citation>
    <scope>NUCLEOTIDE SEQUENCE [LARGE SCALE GENOMIC DNA]</scope>
</reference>
<evidence type="ECO:0000313" key="15">
    <source>
        <dbReference type="Proteomes" id="UP000008912"/>
    </source>
</evidence>
<keyword evidence="10" id="KW-0217">Developmental protein</keyword>
<organism evidence="14 15">
    <name type="scientific">Ailuropoda melanoleuca</name>
    <name type="common">Giant panda</name>
    <dbReference type="NCBI Taxonomy" id="9646"/>
    <lineage>
        <taxon>Eukaryota</taxon>
        <taxon>Metazoa</taxon>
        <taxon>Chordata</taxon>
        <taxon>Craniata</taxon>
        <taxon>Vertebrata</taxon>
        <taxon>Euteleostomi</taxon>
        <taxon>Mammalia</taxon>
        <taxon>Eutheria</taxon>
        <taxon>Laurasiatheria</taxon>
        <taxon>Carnivora</taxon>
        <taxon>Caniformia</taxon>
        <taxon>Ursidae</taxon>
        <taxon>Ailuropoda</taxon>
    </lineage>
</organism>
<evidence type="ECO:0000256" key="3">
    <source>
        <dbReference type="ARBA" id="ARBA00009844"/>
    </source>
</evidence>
<evidence type="ECO:0000256" key="11">
    <source>
        <dbReference type="SAM" id="MobiDB-lite"/>
    </source>
</evidence>
<dbReference type="GO" id="GO:0043123">
    <property type="term" value="P:positive regulation of canonical NF-kappaB signal transduction"/>
    <property type="evidence" value="ECO:0007669"/>
    <property type="project" value="UniProtKB-ARBA"/>
</dbReference>
<keyword evidence="10" id="KW-0675">Receptor</keyword>
<dbReference type="InterPro" id="IPR037936">
    <property type="entry name" value="UNC5A-D"/>
</dbReference>
<comment type="subcellular location">
    <subcellularLocation>
        <location evidence="10">Cell membrane</location>
        <topology evidence="10">Single-pass type I membrane protein</topology>
    </subcellularLocation>
    <subcellularLocation>
        <location evidence="2">Cytoplasm</location>
    </subcellularLocation>
    <subcellularLocation>
        <location evidence="1">Membrane</location>
        <topology evidence="1">Single-pass type III membrane protein</topology>
    </subcellularLocation>
</comment>
<keyword evidence="6" id="KW-1133">Transmembrane helix</keyword>
<evidence type="ECO:0000259" key="13">
    <source>
        <dbReference type="PROSITE" id="PS51145"/>
    </source>
</evidence>
<dbReference type="Ensembl" id="ENSAMET00000004920.2">
    <property type="protein sequence ID" value="ENSAMEP00000004729.2"/>
    <property type="gene ID" value="ENSAMEG00000004492.2"/>
</dbReference>
<accession>G1LCU9</accession>
<dbReference type="FunFam" id="2.60.220.30:FF:000013">
    <property type="entry name" value="Unc-5 family C-terminal like"/>
    <property type="match status" value="1"/>
</dbReference>
<dbReference type="PANTHER" id="PTHR12582:SF41">
    <property type="entry name" value="UNC5C-LIKE PROTEIN"/>
    <property type="match status" value="1"/>
</dbReference>
<dbReference type="GO" id="GO:0005042">
    <property type="term" value="F:netrin receptor activity"/>
    <property type="evidence" value="ECO:0007669"/>
    <property type="project" value="UniProtKB-UniRule"/>
</dbReference>
<dbReference type="Pfam" id="PF00791">
    <property type="entry name" value="ZU5"/>
    <property type="match status" value="1"/>
</dbReference>
<dbReference type="Pfam" id="PF00531">
    <property type="entry name" value="Death"/>
    <property type="match status" value="1"/>
</dbReference>
<reference evidence="14" key="2">
    <citation type="submission" date="2025-08" db="UniProtKB">
        <authorList>
            <consortium name="Ensembl"/>
        </authorList>
    </citation>
    <scope>IDENTIFICATION</scope>
</reference>
<feature type="domain" description="ZU5" evidence="13">
    <location>
        <begin position="253"/>
        <end position="388"/>
    </location>
</feature>
<keyword evidence="10" id="KW-0393">Immunoglobulin domain</keyword>
<dbReference type="Gene3D" id="2.60.220.30">
    <property type="match status" value="1"/>
</dbReference>
<evidence type="ECO:0000256" key="7">
    <source>
        <dbReference type="ARBA" id="ARBA00023136"/>
    </source>
</evidence>
<comment type="similarity">
    <text evidence="3 10">Belongs to the unc-5 family.</text>
</comment>
<evidence type="ECO:0000256" key="8">
    <source>
        <dbReference type="ARBA" id="ARBA00057851"/>
    </source>
</evidence>
<keyword evidence="7" id="KW-0472">Membrane</keyword>
<dbReference type="SMART" id="SM00218">
    <property type="entry name" value="ZU5"/>
    <property type="match status" value="1"/>
</dbReference>
<evidence type="ECO:0000256" key="10">
    <source>
        <dbReference type="RuleBase" id="RU367033"/>
    </source>
</evidence>
<sequence length="669" mass="73982">MPYQTMGVGCEKENQDSPADGELHSIEAARQGQGPPKAPSQVLPHQPQTGESTDFWDPQLLPCLGWTLPIERDRLPHPSLGCWEAGHCQEAPGHSCPDSPPTSTCLADLSVSQRRNCCSWTSRQPLGAPTRSLSLASPGVQGSWQHRVTRRMCSHESSFPPAQFLLLVGVPVASAVLLVQCLRWHYPRRLLGACWKLDGQEEPAAPPTPLPENESSRQCPPATLPEMAAFYQELHTPTQGQTIVRQLMHKLLVFSAREVDHRGGCLMLQDMGISLLIPPGAVAVGRQERVSLILVWDLLDAPSLSQAQGLVSPVVACGPHGASFLKPCTLTFKHCAQEPSHARTYSSNTALLDAKAWRPLGRPGTHTSRDECRIQLSHFSLYTCVLEAPAGREARKWLQLAVFCSPLAPGQSHLQLRIYFLNNTPCALRWAVANEQPHGGRLRGPCQLFDFTGARGDQCLKLKYISEGWENVDESSCQLVPHLHIWHGKCPFRSFCFRRKAANESEDCSALTNEIIVTMHTFQDGLETKYMEILRFQASEEESWAAPPPVSQPPPCNRLPPELFEQLQMLLEPNSITGNDWRRLASHLGLCGMKIRYLSCQRSPAAAILELFEEQNGSLQELQYLMTVMERLDCASAIQSYLNGAHSGSPAPVRGGAQENEGLELDEKL</sequence>
<feature type="region of interest" description="Disordered" evidence="11">
    <location>
        <begin position="648"/>
        <end position="669"/>
    </location>
</feature>
<evidence type="ECO:0000256" key="2">
    <source>
        <dbReference type="ARBA" id="ARBA00004496"/>
    </source>
</evidence>
<dbReference type="GO" id="GO:0005737">
    <property type="term" value="C:cytoplasm"/>
    <property type="evidence" value="ECO:0007669"/>
    <property type="project" value="UniProtKB-SubCell"/>
</dbReference>
<dbReference type="GO" id="GO:0046330">
    <property type="term" value="P:positive regulation of JNK cascade"/>
    <property type="evidence" value="ECO:0007669"/>
    <property type="project" value="TreeGrafter"/>
</dbReference>
<dbReference type="FunFam" id="1.10.533.10:FF:000054">
    <property type="entry name" value="Unc-5 family C-terminal like"/>
    <property type="match status" value="1"/>
</dbReference>
<dbReference type="InterPro" id="IPR000906">
    <property type="entry name" value="ZU5_dom"/>
</dbReference>
<dbReference type="Pfam" id="PF17217">
    <property type="entry name" value="UPA"/>
    <property type="match status" value="1"/>
</dbReference>
<reference evidence="14" key="3">
    <citation type="submission" date="2025-09" db="UniProtKB">
        <authorList>
            <consortium name="Ensembl"/>
        </authorList>
    </citation>
    <scope>IDENTIFICATION</scope>
</reference>
<proteinExistence type="inferred from homology"/>
<feature type="domain" description="Death" evidence="12">
    <location>
        <begin position="566"/>
        <end position="645"/>
    </location>
</feature>
<name>G1LCU9_AILME</name>
<evidence type="ECO:0000256" key="6">
    <source>
        <dbReference type="ARBA" id="ARBA00022989"/>
    </source>
</evidence>
<dbReference type="SUPFAM" id="SSF47986">
    <property type="entry name" value="DEATH domain"/>
    <property type="match status" value="1"/>
</dbReference>
<feature type="compositionally biased region" description="Basic and acidic residues" evidence="11">
    <location>
        <begin position="10"/>
        <end position="27"/>
    </location>
</feature>
<evidence type="ECO:0000256" key="4">
    <source>
        <dbReference type="ARBA" id="ARBA00022490"/>
    </source>
</evidence>
<dbReference type="PROSITE" id="PS51145">
    <property type="entry name" value="ZU5"/>
    <property type="match status" value="1"/>
</dbReference>
<evidence type="ECO:0000256" key="5">
    <source>
        <dbReference type="ARBA" id="ARBA00022692"/>
    </source>
</evidence>